<dbReference type="Pfam" id="PF05729">
    <property type="entry name" value="NACHT"/>
    <property type="match status" value="1"/>
</dbReference>
<dbReference type="OrthoDB" id="8444549at2"/>
<accession>A0A285H1X5</accession>
<dbReference type="SMART" id="SM00382">
    <property type="entry name" value="AAA"/>
    <property type="match status" value="1"/>
</dbReference>
<gene>
    <name evidence="2" type="ORF">SAMN05421748_103289</name>
</gene>
<reference evidence="2 3" key="1">
    <citation type="submission" date="2017-09" db="EMBL/GenBank/DDBJ databases">
        <authorList>
            <person name="Ehlers B."/>
            <person name="Leendertz F.H."/>
        </authorList>
    </citation>
    <scope>NUCLEOTIDE SEQUENCE [LARGE SCALE GENOMIC DNA]</scope>
    <source>
        <strain evidence="2 3">CGMCC 4.6857</strain>
    </source>
</reference>
<name>A0A285H1X5_9ACTN</name>
<dbReference type="InterPro" id="IPR059206">
    <property type="entry name" value="Sll1717-like"/>
</dbReference>
<dbReference type="Gene3D" id="3.40.50.300">
    <property type="entry name" value="P-loop containing nucleotide triphosphate hydrolases"/>
    <property type="match status" value="1"/>
</dbReference>
<dbReference type="InterPro" id="IPR003593">
    <property type="entry name" value="AAA+_ATPase"/>
</dbReference>
<dbReference type="InterPro" id="IPR027417">
    <property type="entry name" value="P-loop_NTPase"/>
</dbReference>
<evidence type="ECO:0000313" key="2">
    <source>
        <dbReference type="EMBL" id="SNY29688.1"/>
    </source>
</evidence>
<keyword evidence="3" id="KW-1185">Reference proteome</keyword>
<dbReference type="EMBL" id="OBDY01000003">
    <property type="protein sequence ID" value="SNY29688.1"/>
    <property type="molecule type" value="Genomic_DNA"/>
</dbReference>
<proteinExistence type="predicted"/>
<evidence type="ECO:0000313" key="3">
    <source>
        <dbReference type="Proteomes" id="UP000219612"/>
    </source>
</evidence>
<sequence length="734" mass="79605">MCRVTDTLPIRRRELTEILADLENGRSAGVLVLGIDGSGKTVLLRMLGDDLRQRGRLVFHVDLSGVRRAAEVGSRALEAVAGAPTLQSSSGAPPVSEVIEVLRAAEPGVLLFDSLDSAVDPAGTASAIAELSAALPRWQFVVGSRPPVTGGLEQFAAYTLAPLSRDEAALLFRRLIQGVDGVETAGEASIRDYIERIIERVVDGTPDPAKTRSLLDRLALTGGSERIDVLAAQSGVLPDEAVRLFLNGPAGSASGPTVVLPDLVRDVYLAWRLAGSPFELADLRFGAEDAERDDLLEESFVLWQNVGSILSQRRSIVVGDRGAGKSAIFHKLSAGQDNVEVFPVANPSDLLQRIAGPNTHDADTLRAAWLVVVAAVVAAALPEDAPRKLLQEGAELRTAVGLPSRAIGRTKRALRAMARPFGGTTLRFAVGPVNLEAELPVGSAPSTSTVDVEAFLNVTDKILRAEKRRAVVLFDRIDELFKYDRARQEAVVQGLLQVEGRISLLDGLDLVVFLRTDLFELYDIQEKNKLVSRRLVLDWTEEDWLQVLVRRVLANAPLGWVAERLRLPAGGFETRPALSVLFPATVEGRPIDRWLSDSVRNGNGDVSPRLAVLLLHLAREYSARPRETVSALPLFSAAAVARAMTEVSELSFSEVVNDFKVASSFVLNCRAGKRTLFSLADVEGLFEPSEGPVSEQVRLLERLGFLERVVRDNGDGARSMFRIPELYTRCWGAS</sequence>
<dbReference type="SUPFAM" id="SSF52540">
    <property type="entry name" value="P-loop containing nucleoside triphosphate hydrolases"/>
    <property type="match status" value="1"/>
</dbReference>
<feature type="domain" description="AAA+ ATPase" evidence="1">
    <location>
        <begin position="26"/>
        <end position="204"/>
    </location>
</feature>
<evidence type="ECO:0000259" key="1">
    <source>
        <dbReference type="SMART" id="SM00382"/>
    </source>
</evidence>
<organism evidence="2 3">
    <name type="scientific">Paractinoplanes atraurantiacus</name>
    <dbReference type="NCBI Taxonomy" id="1036182"/>
    <lineage>
        <taxon>Bacteria</taxon>
        <taxon>Bacillati</taxon>
        <taxon>Actinomycetota</taxon>
        <taxon>Actinomycetes</taxon>
        <taxon>Micromonosporales</taxon>
        <taxon>Micromonosporaceae</taxon>
        <taxon>Paractinoplanes</taxon>
    </lineage>
</organism>
<dbReference type="AlphaFoldDB" id="A0A285H1X5"/>
<protein>
    <submittedName>
        <fullName evidence="2">NACHT domain-containing protein</fullName>
    </submittedName>
</protein>
<dbReference type="Proteomes" id="UP000219612">
    <property type="component" value="Unassembled WGS sequence"/>
</dbReference>
<dbReference type="NCBIfam" id="NF047389">
    <property type="entry name" value="ATPase_Sll1717"/>
    <property type="match status" value="1"/>
</dbReference>
<dbReference type="InterPro" id="IPR007111">
    <property type="entry name" value="NACHT_NTPase"/>
</dbReference>